<evidence type="ECO:0000313" key="2">
    <source>
        <dbReference type="Proteomes" id="UP000241462"/>
    </source>
</evidence>
<keyword evidence="2" id="KW-1185">Reference proteome</keyword>
<sequence>MKPLGKHICTDCCSPVDGGRILFSATHSQNAVTPVLVHQDLLRNPRSPECHPIKSHRCRARLTCVNRRDPIQCLETSRKQRPYIIRGPRQAALPQYCIQNKVNRKNNAGPPFIIIMLSLLSWLL</sequence>
<dbReference type="InParanoid" id="A0A2T3ADL6"/>
<reference evidence="1 2" key="1">
    <citation type="journal article" date="2018" name="Mycol. Prog.">
        <title>Coniella lustricola, a new species from submerged detritus.</title>
        <authorList>
            <person name="Raudabaugh D.B."/>
            <person name="Iturriaga T."/>
            <person name="Carver A."/>
            <person name="Mondo S."/>
            <person name="Pangilinan J."/>
            <person name="Lipzen A."/>
            <person name="He G."/>
            <person name="Amirebrahimi M."/>
            <person name="Grigoriev I.V."/>
            <person name="Miller A.N."/>
        </authorList>
    </citation>
    <scope>NUCLEOTIDE SEQUENCE [LARGE SCALE GENOMIC DNA]</scope>
    <source>
        <strain evidence="1 2">B22-T-1</strain>
    </source>
</reference>
<dbReference type="EMBL" id="KZ678406">
    <property type="protein sequence ID" value="PSR92392.1"/>
    <property type="molecule type" value="Genomic_DNA"/>
</dbReference>
<dbReference type="AlphaFoldDB" id="A0A2T3ADL6"/>
<proteinExistence type="predicted"/>
<evidence type="ECO:0000313" key="1">
    <source>
        <dbReference type="EMBL" id="PSR92392.1"/>
    </source>
</evidence>
<dbReference type="Proteomes" id="UP000241462">
    <property type="component" value="Unassembled WGS sequence"/>
</dbReference>
<name>A0A2T3ADL6_9PEZI</name>
<protein>
    <submittedName>
        <fullName evidence="1">Uncharacterized protein</fullName>
    </submittedName>
</protein>
<gene>
    <name evidence="1" type="ORF">BD289DRAFT_178439</name>
</gene>
<accession>A0A2T3ADL6</accession>
<organism evidence="1 2">
    <name type="scientific">Coniella lustricola</name>
    <dbReference type="NCBI Taxonomy" id="2025994"/>
    <lineage>
        <taxon>Eukaryota</taxon>
        <taxon>Fungi</taxon>
        <taxon>Dikarya</taxon>
        <taxon>Ascomycota</taxon>
        <taxon>Pezizomycotina</taxon>
        <taxon>Sordariomycetes</taxon>
        <taxon>Sordariomycetidae</taxon>
        <taxon>Diaporthales</taxon>
        <taxon>Schizoparmaceae</taxon>
        <taxon>Coniella</taxon>
    </lineage>
</organism>